<proteinExistence type="predicted"/>
<dbReference type="EMBL" id="JYDU01000419">
    <property type="protein sequence ID" value="KRX86232.1"/>
    <property type="molecule type" value="Genomic_DNA"/>
</dbReference>
<reference evidence="1 2" key="1">
    <citation type="submission" date="2015-01" db="EMBL/GenBank/DDBJ databases">
        <title>Evolution of Trichinella species and genotypes.</title>
        <authorList>
            <person name="Korhonen P.K."/>
            <person name="Edoardo P."/>
            <person name="Giuseppe L.R."/>
            <person name="Gasser R.B."/>
        </authorList>
    </citation>
    <scope>NUCLEOTIDE SEQUENCE [LARGE SCALE GENOMIC DNA]</scope>
    <source>
        <strain evidence="1">ISS141</strain>
    </source>
</reference>
<accession>A0A0V0XE74</accession>
<dbReference type="Proteomes" id="UP000054815">
    <property type="component" value="Unassembled WGS sequence"/>
</dbReference>
<evidence type="ECO:0000313" key="1">
    <source>
        <dbReference type="EMBL" id="KRX86232.1"/>
    </source>
</evidence>
<sequence>MKKRMTRSRVEKKPNEGSSMGLYSAGLVSGYFVRVKLSHKGECEIFPCSLSRRSAEFWSLNGESLCRRGGETLLLWHPWKRGVLVLFCSFQMKGDVAFPKFRGGAVCCSFPHTAAVGEILRFWELCKRRNILVAVATSRPSHPAPLQTITVLLLALSTFSPWNLACLKLKFLPKMDHIRRSILGGFDTMIHKRCSPNLRRGCFIGKTHHRFMALQSMPHE</sequence>
<evidence type="ECO:0000313" key="2">
    <source>
        <dbReference type="Proteomes" id="UP000054815"/>
    </source>
</evidence>
<gene>
    <name evidence="1" type="ORF">T4E_265</name>
</gene>
<protein>
    <submittedName>
        <fullName evidence="1">Uncharacterized protein</fullName>
    </submittedName>
</protein>
<dbReference type="AlphaFoldDB" id="A0A0V0XE74"/>
<name>A0A0V0XE74_TRIPS</name>
<comment type="caution">
    <text evidence="1">The sequence shown here is derived from an EMBL/GenBank/DDBJ whole genome shotgun (WGS) entry which is preliminary data.</text>
</comment>
<organism evidence="1 2">
    <name type="scientific">Trichinella pseudospiralis</name>
    <name type="common">Parasitic roundworm</name>
    <dbReference type="NCBI Taxonomy" id="6337"/>
    <lineage>
        <taxon>Eukaryota</taxon>
        <taxon>Metazoa</taxon>
        <taxon>Ecdysozoa</taxon>
        <taxon>Nematoda</taxon>
        <taxon>Enoplea</taxon>
        <taxon>Dorylaimia</taxon>
        <taxon>Trichinellida</taxon>
        <taxon>Trichinellidae</taxon>
        <taxon>Trichinella</taxon>
    </lineage>
</organism>